<evidence type="ECO:0000313" key="2">
    <source>
        <dbReference type="EMBL" id="KAF2191643.1"/>
    </source>
</evidence>
<dbReference type="EMBL" id="ML994616">
    <property type="protein sequence ID" value="KAF2191643.1"/>
    <property type="molecule type" value="Genomic_DNA"/>
</dbReference>
<name>A0A6A6EKS2_9PEZI</name>
<dbReference type="Proteomes" id="UP000800200">
    <property type="component" value="Unassembled WGS sequence"/>
</dbReference>
<gene>
    <name evidence="2" type="ORF">K469DRAFT_695805</name>
</gene>
<accession>A0A6A6EKS2</accession>
<dbReference type="AlphaFoldDB" id="A0A6A6EKS2"/>
<evidence type="ECO:0000256" key="1">
    <source>
        <dbReference type="SAM" id="MobiDB-lite"/>
    </source>
</evidence>
<sequence>MAWSGSGFSFGGGFGGSSFGGSGFSSNSFGSSSSGFGEPSFGGSSFSSSPFGGPGSSSNLFGSSSSHPFGGPGSSSNLFGSSSSHPFSGPGSSSKLFGSSLSHLFGGPGSSSNLFDNSSSSPFGGFGSSPNRLGSSTFSGLGAYPGSLLDDDRQPYNSPATQLTSNAVDAALRGSPLMGQERLVPWWLRPQLNGSRSAEVNGSLLGGHISPCNSISHLGDGFSSGHGPSGVSNNLEDYYQKFDRMFPSKFTETSNSGGYCSMSTSKMGQEFTAASGGDSGVNFPYMRTKNIIFETSVKDGSDNSAAWSKINSLSWSLVKQPTTIASNSTGIDILKWAKTPPDFKTTIGVLYSVGRDQGELFISKDFFRYHDKGLVNGNGLIRYNIYDTAIELENSDFLLRQKTSTKDILHLGFKIPHNHGIGESNATCWCRLDYIDVAVANVGWTRQLNNNVQASIQATCNKRMDTAVEANIDFNRFFGPTSAANVRFYADSFGNTLLNTQYEHSTTWGKTSVEYQRISNPLTGVQHALKEFARKQVALEAGHSSI</sequence>
<feature type="region of interest" description="Disordered" evidence="1">
    <location>
        <begin position="27"/>
        <end position="57"/>
    </location>
</feature>
<keyword evidence="3" id="KW-1185">Reference proteome</keyword>
<protein>
    <submittedName>
        <fullName evidence="2">Uncharacterized protein</fullName>
    </submittedName>
</protein>
<organism evidence="2 3">
    <name type="scientific">Zopfia rhizophila CBS 207.26</name>
    <dbReference type="NCBI Taxonomy" id="1314779"/>
    <lineage>
        <taxon>Eukaryota</taxon>
        <taxon>Fungi</taxon>
        <taxon>Dikarya</taxon>
        <taxon>Ascomycota</taxon>
        <taxon>Pezizomycotina</taxon>
        <taxon>Dothideomycetes</taxon>
        <taxon>Dothideomycetes incertae sedis</taxon>
        <taxon>Zopfiaceae</taxon>
        <taxon>Zopfia</taxon>
    </lineage>
</organism>
<reference evidence="2" key="1">
    <citation type="journal article" date="2020" name="Stud. Mycol.">
        <title>101 Dothideomycetes genomes: a test case for predicting lifestyles and emergence of pathogens.</title>
        <authorList>
            <person name="Haridas S."/>
            <person name="Albert R."/>
            <person name="Binder M."/>
            <person name="Bloem J."/>
            <person name="Labutti K."/>
            <person name="Salamov A."/>
            <person name="Andreopoulos B."/>
            <person name="Baker S."/>
            <person name="Barry K."/>
            <person name="Bills G."/>
            <person name="Bluhm B."/>
            <person name="Cannon C."/>
            <person name="Castanera R."/>
            <person name="Culley D."/>
            <person name="Daum C."/>
            <person name="Ezra D."/>
            <person name="Gonzalez J."/>
            <person name="Henrissat B."/>
            <person name="Kuo A."/>
            <person name="Liang C."/>
            <person name="Lipzen A."/>
            <person name="Lutzoni F."/>
            <person name="Magnuson J."/>
            <person name="Mondo S."/>
            <person name="Nolan M."/>
            <person name="Ohm R."/>
            <person name="Pangilinan J."/>
            <person name="Park H.-J."/>
            <person name="Ramirez L."/>
            <person name="Alfaro M."/>
            <person name="Sun H."/>
            <person name="Tritt A."/>
            <person name="Yoshinaga Y."/>
            <person name="Zwiers L.-H."/>
            <person name="Turgeon B."/>
            <person name="Goodwin S."/>
            <person name="Spatafora J."/>
            <person name="Crous P."/>
            <person name="Grigoriev I."/>
        </authorList>
    </citation>
    <scope>NUCLEOTIDE SEQUENCE</scope>
    <source>
        <strain evidence="2">CBS 207.26</strain>
    </source>
</reference>
<proteinExistence type="predicted"/>
<evidence type="ECO:0000313" key="3">
    <source>
        <dbReference type="Proteomes" id="UP000800200"/>
    </source>
</evidence>